<gene>
    <name evidence="1" type="ORF">KO353_09720</name>
</gene>
<dbReference type="EMBL" id="CP076448">
    <property type="protein sequence ID" value="QXM23598.1"/>
    <property type="molecule type" value="Genomic_DNA"/>
</dbReference>
<evidence type="ECO:0000313" key="2">
    <source>
        <dbReference type="Proteomes" id="UP000694001"/>
    </source>
</evidence>
<proteinExistence type="predicted"/>
<dbReference type="Proteomes" id="UP000694001">
    <property type="component" value="Chromosome"/>
</dbReference>
<name>A0A975U1F9_9PROT</name>
<keyword evidence="2" id="KW-1185">Reference proteome</keyword>
<dbReference type="RefSeq" id="WP_218284467.1">
    <property type="nucleotide sequence ID" value="NZ_CP076448.1"/>
</dbReference>
<dbReference type="KEGG" id="elio:KO353_09720"/>
<sequence length="217" mass="22972">MLARLVLAMVAALSAGGEARAQARVVTPAVTDEQVGSWLLTCRTDPMTDRSDCLLRHRLWLELPDLQRASASGVAFEIVLRDGAALPAVTARGLSLSDPQRGALAVGGAAELRFDGEPVLTLSCSLEGRDAVCLPLPEVAERAAAELPEARRVLVRLKAPARAVTGGASDEVLALDLADTQRAIALLRERAAGQPPRPAPGSTTGSFLEQLERMLRR</sequence>
<accession>A0A975U1F9</accession>
<dbReference type="AlphaFoldDB" id="A0A975U1F9"/>
<evidence type="ECO:0000313" key="1">
    <source>
        <dbReference type="EMBL" id="QXM23598.1"/>
    </source>
</evidence>
<protein>
    <submittedName>
        <fullName evidence="1">Uncharacterized protein</fullName>
    </submittedName>
</protein>
<organism evidence="1 2">
    <name type="scientific">Elioraea tepida</name>
    <dbReference type="NCBI Taxonomy" id="2843330"/>
    <lineage>
        <taxon>Bacteria</taxon>
        <taxon>Pseudomonadati</taxon>
        <taxon>Pseudomonadota</taxon>
        <taxon>Alphaproteobacteria</taxon>
        <taxon>Acetobacterales</taxon>
        <taxon>Elioraeaceae</taxon>
        <taxon>Elioraea</taxon>
    </lineage>
</organism>
<reference evidence="1" key="1">
    <citation type="submission" date="2021-06" db="EMBL/GenBank/DDBJ databases">
        <title>Elioraea tepida, sp. nov., a moderately thermophilic aerobic anoxygenic phototrophic bacterium isolated from an alkaline siliceous hot spring mat community in Yellowstone National Park, WY, USA.</title>
        <authorList>
            <person name="Saini M.K."/>
            <person name="Yoshida S."/>
            <person name="Sebastian A."/>
            <person name="Hirose S."/>
            <person name="Hara E."/>
            <person name="Tamaki H."/>
            <person name="Soulier N.T."/>
            <person name="Albert I."/>
            <person name="Hanada S."/>
            <person name="Bryant D.A."/>
            <person name="Tank M."/>
        </authorList>
    </citation>
    <scope>NUCLEOTIDE SEQUENCE</scope>
    <source>
        <strain evidence="1">MS-P2</strain>
    </source>
</reference>